<dbReference type="AlphaFoldDB" id="A0A1F4USJ6"/>
<dbReference type="InterPro" id="IPR008921">
    <property type="entry name" value="DNA_pol3_clamp-load_cplx_C"/>
</dbReference>
<evidence type="ECO:0000256" key="7">
    <source>
        <dbReference type="ARBA" id="ARBA00049244"/>
    </source>
</evidence>
<dbReference type="GO" id="GO:0003887">
    <property type="term" value="F:DNA-directed DNA polymerase activity"/>
    <property type="evidence" value="ECO:0007669"/>
    <property type="project" value="UniProtKB-KW"/>
</dbReference>
<accession>A0A1F4USJ6</accession>
<evidence type="ECO:0000256" key="5">
    <source>
        <dbReference type="ARBA" id="ARBA00022932"/>
    </source>
</evidence>
<dbReference type="GO" id="GO:0006261">
    <property type="term" value="P:DNA-templated DNA replication"/>
    <property type="evidence" value="ECO:0007669"/>
    <property type="project" value="TreeGrafter"/>
</dbReference>
<evidence type="ECO:0000259" key="8">
    <source>
        <dbReference type="Pfam" id="PF21694"/>
    </source>
</evidence>
<keyword evidence="2" id="KW-0808">Transferase</keyword>
<protein>
    <recommendedName>
        <fullName evidence="1">DNA-directed DNA polymerase</fullName>
        <ecNumber evidence="1">2.7.7.7</ecNumber>
    </recommendedName>
</protein>
<gene>
    <name evidence="9" type="ORF">A2886_01420</name>
</gene>
<evidence type="ECO:0000256" key="2">
    <source>
        <dbReference type="ARBA" id="ARBA00022679"/>
    </source>
</evidence>
<reference evidence="9 10" key="1">
    <citation type="journal article" date="2016" name="Nat. Commun.">
        <title>Thousands of microbial genomes shed light on interconnected biogeochemical processes in an aquifer system.</title>
        <authorList>
            <person name="Anantharaman K."/>
            <person name="Brown C.T."/>
            <person name="Hug L.A."/>
            <person name="Sharon I."/>
            <person name="Castelle C.J."/>
            <person name="Probst A.J."/>
            <person name="Thomas B.C."/>
            <person name="Singh A."/>
            <person name="Wilkins M.J."/>
            <person name="Karaoz U."/>
            <person name="Brodie E.L."/>
            <person name="Williams K.H."/>
            <person name="Hubbard S.S."/>
            <person name="Banfield J.F."/>
        </authorList>
    </citation>
    <scope>NUCLEOTIDE SEQUENCE [LARGE SCALE GENOMIC DNA]</scope>
</reference>
<keyword evidence="5" id="KW-0239">DNA-directed DNA polymerase</keyword>
<dbReference type="GO" id="GO:0003677">
    <property type="term" value="F:DNA binding"/>
    <property type="evidence" value="ECO:0007669"/>
    <property type="project" value="InterPro"/>
</dbReference>
<dbReference type="GO" id="GO:0009360">
    <property type="term" value="C:DNA polymerase III complex"/>
    <property type="evidence" value="ECO:0007669"/>
    <property type="project" value="TreeGrafter"/>
</dbReference>
<comment type="catalytic activity">
    <reaction evidence="7">
        <text>DNA(n) + a 2'-deoxyribonucleoside 5'-triphosphate = DNA(n+1) + diphosphate</text>
        <dbReference type="Rhea" id="RHEA:22508"/>
        <dbReference type="Rhea" id="RHEA-COMP:17339"/>
        <dbReference type="Rhea" id="RHEA-COMP:17340"/>
        <dbReference type="ChEBI" id="CHEBI:33019"/>
        <dbReference type="ChEBI" id="CHEBI:61560"/>
        <dbReference type="ChEBI" id="CHEBI:173112"/>
        <dbReference type="EC" id="2.7.7.7"/>
    </reaction>
</comment>
<keyword evidence="3" id="KW-0548">Nucleotidyltransferase</keyword>
<dbReference type="PANTHER" id="PTHR34388:SF1">
    <property type="entry name" value="DNA POLYMERASE III SUBUNIT DELTA"/>
    <property type="match status" value="1"/>
</dbReference>
<evidence type="ECO:0000313" key="10">
    <source>
        <dbReference type="Proteomes" id="UP000176608"/>
    </source>
</evidence>
<evidence type="ECO:0000256" key="1">
    <source>
        <dbReference type="ARBA" id="ARBA00012417"/>
    </source>
</evidence>
<dbReference type="Gene3D" id="1.20.272.10">
    <property type="match status" value="1"/>
</dbReference>
<organism evidence="9 10">
    <name type="scientific">candidate division WWE3 bacterium RIFCSPHIGHO2_01_FULL_42_13</name>
    <dbReference type="NCBI Taxonomy" id="1802617"/>
    <lineage>
        <taxon>Bacteria</taxon>
        <taxon>Katanobacteria</taxon>
    </lineage>
</organism>
<dbReference type="Pfam" id="PF21694">
    <property type="entry name" value="DNA_pol3_delta_C"/>
    <property type="match status" value="1"/>
</dbReference>
<dbReference type="PANTHER" id="PTHR34388">
    <property type="entry name" value="DNA POLYMERASE III SUBUNIT DELTA"/>
    <property type="match status" value="1"/>
</dbReference>
<comment type="similarity">
    <text evidence="6">Belongs to the DNA polymerase HolA subunit family.</text>
</comment>
<dbReference type="EMBL" id="MEVA01000001">
    <property type="protein sequence ID" value="OGC47899.1"/>
    <property type="molecule type" value="Genomic_DNA"/>
</dbReference>
<name>A0A1F4USJ6_UNCKA</name>
<sequence>MIYILHGENLSATRNFILKLQVDNNISSKKEFLVEDTTPGQLADAVVSIDMFGGGSMVILDVTKAGRAKMDGFVEVLAAMPAETLAVVFSAKDLSKANAFIKNAQKIGAKTAVFKPTSQANVFKFVDMVFAGNRSASYKELRALLISDADPIYIFSMLTYGLRNVLYAKFNSPALNKISPFAKSKAKFQAQKLTEEKVADLYEKFYEMDRDVKIGVQSPETLLPLAIEKILHLAGR</sequence>
<dbReference type="EC" id="2.7.7.7" evidence="1"/>
<dbReference type="STRING" id="1802617.A2886_01420"/>
<evidence type="ECO:0000256" key="3">
    <source>
        <dbReference type="ARBA" id="ARBA00022695"/>
    </source>
</evidence>
<dbReference type="InterPro" id="IPR005790">
    <property type="entry name" value="DNA_polIII_delta"/>
</dbReference>
<feature type="domain" description="DNA polymerase III delta subunit-like C-terminal" evidence="8">
    <location>
        <begin position="120"/>
        <end position="227"/>
    </location>
</feature>
<dbReference type="SUPFAM" id="SSF48019">
    <property type="entry name" value="post-AAA+ oligomerization domain-like"/>
    <property type="match status" value="1"/>
</dbReference>
<evidence type="ECO:0000256" key="6">
    <source>
        <dbReference type="ARBA" id="ARBA00034754"/>
    </source>
</evidence>
<dbReference type="Proteomes" id="UP000176608">
    <property type="component" value="Unassembled WGS sequence"/>
</dbReference>
<evidence type="ECO:0000313" key="9">
    <source>
        <dbReference type="EMBL" id="OGC47899.1"/>
    </source>
</evidence>
<dbReference type="InterPro" id="IPR048466">
    <property type="entry name" value="DNA_pol3_delta-like_C"/>
</dbReference>
<evidence type="ECO:0000256" key="4">
    <source>
        <dbReference type="ARBA" id="ARBA00022705"/>
    </source>
</evidence>
<proteinExistence type="inferred from homology"/>
<comment type="caution">
    <text evidence="9">The sequence shown here is derived from an EMBL/GenBank/DDBJ whole genome shotgun (WGS) entry which is preliminary data.</text>
</comment>
<keyword evidence="4" id="KW-0235">DNA replication</keyword>